<dbReference type="OrthoDB" id="622252at2"/>
<accession>A0A2M9R4J9</accession>
<feature type="signal peptide" evidence="2">
    <location>
        <begin position="1"/>
        <end position="19"/>
    </location>
</feature>
<dbReference type="InterPro" id="IPR026444">
    <property type="entry name" value="Secre_tail"/>
</dbReference>
<proteinExistence type="predicted"/>
<name>A0A2M9R4J9_9FLAO</name>
<dbReference type="NCBIfam" id="TIGR04183">
    <property type="entry name" value="Por_Secre_tail"/>
    <property type="match status" value="1"/>
</dbReference>
<dbReference type="EMBL" id="NIPO01000001">
    <property type="protein sequence ID" value="PJR03800.1"/>
    <property type="molecule type" value="Genomic_DNA"/>
</dbReference>
<sequence length="648" mass="70148">MKKILLSIAVLGIIGTANAQKLALIEEFSGENCGPCASQNPGFMALIETPGNETKVLLLKYQSPIPSAGPIYYENTVFTDARMDYYQVGSAPYARINGDHEVGENNPQAIQYDQVGMIAHAQQSDIDNAAAESTNFTMSISDPVYSGNGQSFTATITVTATAATTESNTKLRVALAEELQYSTAPGTNGETHFQNVVRQMYPNADGQSIDTSWTAGQTRTYTITGAVPNYVNDNPPSVFLAAFLQDDTTLEVLQATRTDGNMDIEKANLDVAASNLQVEAGSLVCDLPASFDDAIINVTNTATTEITSFDILYKFSNEDNWNTESWTGNLAAGSSVEVTLPAITLNSSGFVGLEVKVDNPNGTVDYNDYDNTVSRTFTVLNPEAVELPIMNDLETPLEDWISYTASSNGYPIVKVSSDGLGYDGSDFLLWYPCYQLPTGVAPGYYITPKANLAEESALDFYLAYAQYQSGSAVSGDRLEIVYSTDCGSTWTRIWMQENSDLATAPNTANNFIPTANQWEMRSVDLSEVPEDALIAFRATTGYGNNIFIDNITIRTGAVSIDKIMDLSGLNLFPNPTNDILNVSLTMKMSESVNFTVINSIGQEVMNVTETLSEGNQQTTLNVSNLAAGVYILNINTEGGSTQRKFVKN</sequence>
<keyword evidence="5" id="KW-1185">Reference proteome</keyword>
<reference evidence="4 5" key="1">
    <citation type="submission" date="2017-06" db="EMBL/GenBank/DDBJ databases">
        <title>Description of Avrilella dinanensis gen. nov. sp. nov.</title>
        <authorList>
            <person name="Leyer C."/>
            <person name="Sassi M."/>
            <person name="Minet J."/>
            <person name="Kayal S."/>
            <person name="Cattoir V."/>
        </authorList>
    </citation>
    <scope>NUCLEOTIDE SEQUENCE [LARGE SCALE GENOMIC DNA]</scope>
    <source>
        <strain evidence="4 5">UR159</strain>
    </source>
</reference>
<dbReference type="AlphaFoldDB" id="A0A2M9R4J9"/>
<organism evidence="4 5">
    <name type="scientific">Avrilella dinanensis</name>
    <dbReference type="NCBI Taxonomy" id="2008672"/>
    <lineage>
        <taxon>Bacteria</taxon>
        <taxon>Pseudomonadati</taxon>
        <taxon>Bacteroidota</taxon>
        <taxon>Flavobacteriia</taxon>
        <taxon>Flavobacteriales</taxon>
        <taxon>Flavobacteriaceae</taxon>
        <taxon>Avrilella</taxon>
    </lineage>
</organism>
<comment type="caution">
    <text evidence="4">The sequence shown here is derived from an EMBL/GenBank/DDBJ whole genome shotgun (WGS) entry which is preliminary data.</text>
</comment>
<gene>
    <name evidence="4" type="ORF">CDL10_04130</name>
</gene>
<dbReference type="Gene3D" id="2.60.40.10">
    <property type="entry name" value="Immunoglobulins"/>
    <property type="match status" value="2"/>
</dbReference>
<dbReference type="InterPro" id="IPR013783">
    <property type="entry name" value="Ig-like_fold"/>
</dbReference>
<feature type="chain" id="PRO_5014864164" description="Secretion system C-terminal sorting domain-containing protein" evidence="2">
    <location>
        <begin position="20"/>
        <end position="648"/>
    </location>
</feature>
<dbReference type="Gene3D" id="2.60.120.260">
    <property type="entry name" value="Galactose-binding domain-like"/>
    <property type="match status" value="1"/>
</dbReference>
<evidence type="ECO:0000259" key="3">
    <source>
        <dbReference type="Pfam" id="PF18962"/>
    </source>
</evidence>
<feature type="domain" description="Secretion system C-terminal sorting" evidence="3">
    <location>
        <begin position="571"/>
        <end position="646"/>
    </location>
</feature>
<keyword evidence="1 2" id="KW-0732">Signal</keyword>
<evidence type="ECO:0000256" key="1">
    <source>
        <dbReference type="ARBA" id="ARBA00022729"/>
    </source>
</evidence>
<evidence type="ECO:0000313" key="4">
    <source>
        <dbReference type="EMBL" id="PJR03800.1"/>
    </source>
</evidence>
<dbReference type="RefSeq" id="WP_100677368.1">
    <property type="nucleotide sequence ID" value="NZ_NIPO01000001.1"/>
</dbReference>
<evidence type="ECO:0000256" key="2">
    <source>
        <dbReference type="SAM" id="SignalP"/>
    </source>
</evidence>
<dbReference type="Proteomes" id="UP000231960">
    <property type="component" value="Unassembled WGS sequence"/>
</dbReference>
<protein>
    <recommendedName>
        <fullName evidence="3">Secretion system C-terminal sorting domain-containing protein</fullName>
    </recommendedName>
</protein>
<dbReference type="Pfam" id="PF18962">
    <property type="entry name" value="Por_Secre_tail"/>
    <property type="match status" value="1"/>
</dbReference>
<evidence type="ECO:0000313" key="5">
    <source>
        <dbReference type="Proteomes" id="UP000231960"/>
    </source>
</evidence>